<proteinExistence type="predicted"/>
<feature type="region of interest" description="Disordered" evidence="1">
    <location>
        <begin position="714"/>
        <end position="737"/>
    </location>
</feature>
<dbReference type="InterPro" id="IPR053060">
    <property type="entry name" value="Cytokinesis_Signaling_Reg"/>
</dbReference>
<comment type="caution">
    <text evidence="3">The sequence shown here is derived from an EMBL/GenBank/DDBJ whole genome shotgun (WGS) entry which is preliminary data.</text>
</comment>
<feature type="domain" description="Arrestin C-terminal-like" evidence="2">
    <location>
        <begin position="177"/>
        <end position="308"/>
    </location>
</feature>
<organism evidence="3 4">
    <name type="scientific">Macrolepiota fuliginosa MF-IS2</name>
    <dbReference type="NCBI Taxonomy" id="1400762"/>
    <lineage>
        <taxon>Eukaryota</taxon>
        <taxon>Fungi</taxon>
        <taxon>Dikarya</taxon>
        <taxon>Basidiomycota</taxon>
        <taxon>Agaricomycotina</taxon>
        <taxon>Agaricomycetes</taxon>
        <taxon>Agaricomycetidae</taxon>
        <taxon>Agaricales</taxon>
        <taxon>Agaricineae</taxon>
        <taxon>Agaricaceae</taxon>
        <taxon>Macrolepiota</taxon>
    </lineage>
</organism>
<feature type="region of interest" description="Disordered" evidence="1">
    <location>
        <begin position="824"/>
        <end position="874"/>
    </location>
</feature>
<reference evidence="3" key="1">
    <citation type="submission" date="2020-11" db="EMBL/GenBank/DDBJ databases">
        <authorList>
            <consortium name="DOE Joint Genome Institute"/>
            <person name="Ahrendt S."/>
            <person name="Riley R."/>
            <person name="Andreopoulos W."/>
            <person name="Labutti K."/>
            <person name="Pangilinan J."/>
            <person name="Ruiz-Duenas F.J."/>
            <person name="Barrasa J.M."/>
            <person name="Sanchez-Garcia M."/>
            <person name="Camarero S."/>
            <person name="Miyauchi S."/>
            <person name="Serrano A."/>
            <person name="Linde D."/>
            <person name="Babiker R."/>
            <person name="Drula E."/>
            <person name="Ayuso-Fernandez I."/>
            <person name="Pacheco R."/>
            <person name="Padilla G."/>
            <person name="Ferreira P."/>
            <person name="Barriuso J."/>
            <person name="Kellner H."/>
            <person name="Castanera R."/>
            <person name="Alfaro M."/>
            <person name="Ramirez L."/>
            <person name="Pisabarro A.G."/>
            <person name="Kuo A."/>
            <person name="Tritt A."/>
            <person name="Lipzen A."/>
            <person name="He G."/>
            <person name="Yan M."/>
            <person name="Ng V."/>
            <person name="Cullen D."/>
            <person name="Martin F."/>
            <person name="Rosso M.-N."/>
            <person name="Henrissat B."/>
            <person name="Hibbett D."/>
            <person name="Martinez A.T."/>
            <person name="Grigoriev I.V."/>
        </authorList>
    </citation>
    <scope>NUCLEOTIDE SEQUENCE</scope>
    <source>
        <strain evidence="3">MF-IS2</strain>
    </source>
</reference>
<evidence type="ECO:0000256" key="1">
    <source>
        <dbReference type="SAM" id="MobiDB-lite"/>
    </source>
</evidence>
<feature type="region of interest" description="Disordered" evidence="1">
    <location>
        <begin position="760"/>
        <end position="810"/>
    </location>
</feature>
<dbReference type="PANTHER" id="PTHR36419:SF1">
    <property type="entry name" value="RHO1 GEF LOCALIZING PROTEIN 1"/>
    <property type="match status" value="1"/>
</dbReference>
<feature type="region of interest" description="Disordered" evidence="1">
    <location>
        <begin position="594"/>
        <end position="627"/>
    </location>
</feature>
<dbReference type="Proteomes" id="UP000807342">
    <property type="component" value="Unassembled WGS sequence"/>
</dbReference>
<name>A0A9P6BYI1_9AGAR</name>
<dbReference type="InterPro" id="IPR014752">
    <property type="entry name" value="Arrestin-like_C"/>
</dbReference>
<dbReference type="OrthoDB" id="4001642at2759"/>
<feature type="region of interest" description="Disordered" evidence="1">
    <location>
        <begin position="331"/>
        <end position="389"/>
    </location>
</feature>
<dbReference type="EMBL" id="MU151583">
    <property type="protein sequence ID" value="KAF9442689.1"/>
    <property type="molecule type" value="Genomic_DNA"/>
</dbReference>
<feature type="compositionally biased region" description="Pro residues" evidence="1">
    <location>
        <begin position="720"/>
        <end position="730"/>
    </location>
</feature>
<protein>
    <recommendedName>
        <fullName evidence="2">Arrestin C-terminal-like domain-containing protein</fullName>
    </recommendedName>
</protein>
<dbReference type="Pfam" id="PF02752">
    <property type="entry name" value="Arrestin_C"/>
    <property type="match status" value="1"/>
</dbReference>
<feature type="compositionally biased region" description="Polar residues" evidence="1">
    <location>
        <begin position="408"/>
        <end position="435"/>
    </location>
</feature>
<dbReference type="PANTHER" id="PTHR36419">
    <property type="entry name" value="ARRESTIN FAMILY PROTEIN 1"/>
    <property type="match status" value="1"/>
</dbReference>
<feature type="region of interest" description="Disordered" evidence="1">
    <location>
        <begin position="909"/>
        <end position="936"/>
    </location>
</feature>
<evidence type="ECO:0000259" key="2">
    <source>
        <dbReference type="Pfam" id="PF02752"/>
    </source>
</evidence>
<feature type="compositionally biased region" description="Polar residues" evidence="1">
    <location>
        <begin position="349"/>
        <end position="379"/>
    </location>
</feature>
<evidence type="ECO:0000313" key="4">
    <source>
        <dbReference type="Proteomes" id="UP000807342"/>
    </source>
</evidence>
<feature type="compositionally biased region" description="Pro residues" evidence="1">
    <location>
        <begin position="923"/>
        <end position="936"/>
    </location>
</feature>
<dbReference type="GO" id="GO:0000917">
    <property type="term" value="P:division septum assembly"/>
    <property type="evidence" value="ECO:0007669"/>
    <property type="project" value="TreeGrafter"/>
</dbReference>
<dbReference type="GO" id="GO:0000935">
    <property type="term" value="C:division septum"/>
    <property type="evidence" value="ECO:0007669"/>
    <property type="project" value="TreeGrafter"/>
</dbReference>
<feature type="compositionally biased region" description="Pro residues" evidence="1">
    <location>
        <begin position="864"/>
        <end position="874"/>
    </location>
</feature>
<sequence length="936" mass="99701">MSNVKLTLRPPPNVDFVHGYPGIPPGQDRQQAAVKGAIEVRAPNSGVKAKWVRIELRKVETLPGGGDSNTFYDYVGPSPVTLWNAPDEYNILRTQDFPFSIRIPESIPPTIALEGRAGIHYELVATVCTKGKKHFLRKRKNIVTKEISPIIIDKHELHSTWPVYCQPEKRQVTQDGVTLIVERSHTCYGPGDRISVVATLKSDNLHTVILRGFEMTLKESTIFRAHTLAARRTAPMVKIASLAEARVAINATVYGGSMNQAELVCQLPANHTTTTLNAARHIDVTYVLSVKALMGTGTHVTMELPVIVSNWQRYVSQEAIRRIGSAPALSLVPPTSSSHVMSVEPTSPRPQQAPVTSTLPPSSHVRTPSTNPNQFNSLPAITPAGRPGTAGSIVDEFGYGVGYGKSNTYQPKSNQDDSTISRPHTANSVTQSATTAPGRRPNSARATNPANRFTITNAEPEIPEELPVRNTSLTATTPARNGASPHQPQKQWLTAEEEKKAYELARSKVERAHDAVPATVIVPVSPPPRTKSSTGTKPWLSAEEEKVLLYEKAQAAVVKAQGPSAGGASSGSGSVGGRATAAELYQQAMANVNLNSNKNQPPTPHISPLSGGSRKPATSGPKVPQYMTADEEKAALRRYEEAKMSVNRVHHAGFPEPAGPAPIAYDSLYPKPGGSSSATDAPPSFEASVSATTAAAAPMSAHAEKAALAEQMRANGVQPPSNPSTPPPPSFNVATTVGTNTPQQYMDAAAEKEALRKKFEAKDAARRKSTSARKQQPPQTPPKTGPPAVPAAGARPAPAPPGVATPSTKVLTAAEEKAMLNAKFEAKDAKAQQKVNGHVNANRLNANPVTPPSASPQLSYHQPQTPPPLMPRPPAEYIQETQEEDARVSKFAIDGASLKLDEAEDVYVNGNGNGNGNGVIRVPGPPPPLPPKPAGE</sequence>
<feature type="region of interest" description="Disordered" evidence="1">
    <location>
        <begin position="408"/>
        <end position="469"/>
    </location>
</feature>
<dbReference type="AlphaFoldDB" id="A0A9P6BYI1"/>
<keyword evidence="4" id="KW-1185">Reference proteome</keyword>
<evidence type="ECO:0000313" key="3">
    <source>
        <dbReference type="EMBL" id="KAF9442689.1"/>
    </source>
</evidence>
<gene>
    <name evidence="3" type="ORF">P691DRAFT_779267</name>
</gene>
<feature type="compositionally biased region" description="Pro residues" evidence="1">
    <location>
        <begin position="778"/>
        <end position="789"/>
    </location>
</feature>
<accession>A0A9P6BYI1</accession>
<dbReference type="InterPro" id="IPR011022">
    <property type="entry name" value="Arrestin_C-like"/>
</dbReference>
<feature type="compositionally biased region" description="Polar residues" evidence="1">
    <location>
        <begin position="444"/>
        <end position="457"/>
    </location>
</feature>
<dbReference type="Gene3D" id="2.60.40.640">
    <property type="match status" value="1"/>
</dbReference>